<reference evidence="1 2" key="1">
    <citation type="submission" date="2010-09" db="EMBL/GenBank/DDBJ databases">
        <authorList>
            <person name="Weinstock G."/>
            <person name="Sodergren E."/>
            <person name="Clifton S."/>
            <person name="Fulton L."/>
            <person name="Fulton B."/>
            <person name="Courtney L."/>
            <person name="Fronick C."/>
            <person name="Harrison M."/>
            <person name="Strong C."/>
            <person name="Farmer C."/>
            <person name="Delahaunty K."/>
            <person name="Markovic C."/>
            <person name="Hall O."/>
            <person name="Minx P."/>
            <person name="Tomlinson C."/>
            <person name="Mitreva M."/>
            <person name="Hou S."/>
            <person name="Chen J."/>
            <person name="Wollam A."/>
            <person name="Pepin K.H."/>
            <person name="Johnson M."/>
            <person name="Bhonagiri V."/>
            <person name="Zhang X."/>
            <person name="Suruliraj S."/>
            <person name="Warren W."/>
            <person name="Chinwalla A."/>
            <person name="Mardis E.R."/>
            <person name="Wilson R.K."/>
        </authorList>
    </citation>
    <scope>NUCLEOTIDE SEQUENCE [LARGE SCALE GENOMIC DNA]</scope>
    <source>
        <strain evidence="1 2">MS 85-1</strain>
    </source>
</reference>
<name>A0AAN3M502_ECOLX</name>
<protein>
    <submittedName>
        <fullName evidence="1">Uncharacterized protein</fullName>
    </submittedName>
</protein>
<evidence type="ECO:0000313" key="1">
    <source>
        <dbReference type="EMBL" id="EFU32680.1"/>
    </source>
</evidence>
<evidence type="ECO:0000313" key="2">
    <source>
        <dbReference type="Proteomes" id="UP000005056"/>
    </source>
</evidence>
<gene>
    <name evidence="1" type="ORF">HMPREF9350_05486</name>
</gene>
<comment type="caution">
    <text evidence="1">The sequence shown here is derived from an EMBL/GenBank/DDBJ whole genome shotgun (WGS) entry which is preliminary data.</text>
</comment>
<proteinExistence type="predicted"/>
<dbReference type="Proteomes" id="UP000005056">
    <property type="component" value="Unassembled WGS sequence"/>
</dbReference>
<dbReference type="EMBL" id="ADWQ01000062">
    <property type="protein sequence ID" value="EFU32680.1"/>
    <property type="molecule type" value="Genomic_DNA"/>
</dbReference>
<accession>A0AAN3M502</accession>
<organism evidence="1 2">
    <name type="scientific">Escherichia coli MS 85-1</name>
    <dbReference type="NCBI Taxonomy" id="679202"/>
    <lineage>
        <taxon>Bacteria</taxon>
        <taxon>Pseudomonadati</taxon>
        <taxon>Pseudomonadota</taxon>
        <taxon>Gammaproteobacteria</taxon>
        <taxon>Enterobacterales</taxon>
        <taxon>Enterobacteriaceae</taxon>
        <taxon>Escherichia</taxon>
    </lineage>
</organism>
<dbReference type="AlphaFoldDB" id="A0AAN3M502"/>
<sequence>MHLVMSGIQKIKITCIITPMRKMVVVVTDMQERVAGGQGRS</sequence>